<feature type="region of interest" description="Disordered" evidence="1">
    <location>
        <begin position="92"/>
        <end position="134"/>
    </location>
</feature>
<organism evidence="2 3">
    <name type="scientific">Aulographum hederae CBS 113979</name>
    <dbReference type="NCBI Taxonomy" id="1176131"/>
    <lineage>
        <taxon>Eukaryota</taxon>
        <taxon>Fungi</taxon>
        <taxon>Dikarya</taxon>
        <taxon>Ascomycota</taxon>
        <taxon>Pezizomycotina</taxon>
        <taxon>Dothideomycetes</taxon>
        <taxon>Pleosporomycetidae</taxon>
        <taxon>Aulographales</taxon>
        <taxon>Aulographaceae</taxon>
    </lineage>
</organism>
<reference evidence="2" key="1">
    <citation type="journal article" date="2020" name="Stud. Mycol.">
        <title>101 Dothideomycetes genomes: a test case for predicting lifestyles and emergence of pathogens.</title>
        <authorList>
            <person name="Haridas S."/>
            <person name="Albert R."/>
            <person name="Binder M."/>
            <person name="Bloem J."/>
            <person name="Labutti K."/>
            <person name="Salamov A."/>
            <person name="Andreopoulos B."/>
            <person name="Baker S."/>
            <person name="Barry K."/>
            <person name="Bills G."/>
            <person name="Bluhm B."/>
            <person name="Cannon C."/>
            <person name="Castanera R."/>
            <person name="Culley D."/>
            <person name="Daum C."/>
            <person name="Ezra D."/>
            <person name="Gonzalez J."/>
            <person name="Henrissat B."/>
            <person name="Kuo A."/>
            <person name="Liang C."/>
            <person name="Lipzen A."/>
            <person name="Lutzoni F."/>
            <person name="Magnuson J."/>
            <person name="Mondo S."/>
            <person name="Nolan M."/>
            <person name="Ohm R."/>
            <person name="Pangilinan J."/>
            <person name="Park H.-J."/>
            <person name="Ramirez L."/>
            <person name="Alfaro M."/>
            <person name="Sun H."/>
            <person name="Tritt A."/>
            <person name="Yoshinaga Y."/>
            <person name="Zwiers L.-H."/>
            <person name="Turgeon B."/>
            <person name="Goodwin S."/>
            <person name="Spatafora J."/>
            <person name="Crous P."/>
            <person name="Grigoriev I."/>
        </authorList>
    </citation>
    <scope>NUCLEOTIDE SEQUENCE</scope>
    <source>
        <strain evidence="2">CBS 113979</strain>
    </source>
</reference>
<feature type="region of interest" description="Disordered" evidence="1">
    <location>
        <begin position="173"/>
        <end position="193"/>
    </location>
</feature>
<evidence type="ECO:0000313" key="2">
    <source>
        <dbReference type="EMBL" id="KAF1987991.1"/>
    </source>
</evidence>
<accession>A0A6G1H453</accession>
<dbReference type="EMBL" id="ML977150">
    <property type="protein sequence ID" value="KAF1987991.1"/>
    <property type="molecule type" value="Genomic_DNA"/>
</dbReference>
<evidence type="ECO:0000256" key="1">
    <source>
        <dbReference type="SAM" id="MobiDB-lite"/>
    </source>
</evidence>
<name>A0A6G1H453_9PEZI</name>
<keyword evidence="3" id="KW-1185">Reference proteome</keyword>
<proteinExistence type="predicted"/>
<sequence length="193" mass="21413">MSISNSNAYSAPFANDWSAPRTLNGLSFIEEPLGHANQSLYQSTTPPTISTIQQPLSDLDLNADWNNRRSRQHPGFRNSPHRRAVHQIQTTLRPTHSRATHQAKPLPSPVPYTGSGVTRQTQPHSRFSNAQDDSRLLARMKTVRTGTAVGSQAYRPGTHLGYSTYAQRTGQYDLPQPRGVFSSAGPGRRVVRR</sequence>
<gene>
    <name evidence="2" type="ORF">K402DRAFT_392272</name>
</gene>
<protein>
    <submittedName>
        <fullName evidence="2">Uncharacterized protein</fullName>
    </submittedName>
</protein>
<feature type="compositionally biased region" description="Polar residues" evidence="1">
    <location>
        <begin position="115"/>
        <end position="131"/>
    </location>
</feature>
<dbReference type="AlphaFoldDB" id="A0A6G1H453"/>
<evidence type="ECO:0000313" key="3">
    <source>
        <dbReference type="Proteomes" id="UP000800041"/>
    </source>
</evidence>
<dbReference type="Proteomes" id="UP000800041">
    <property type="component" value="Unassembled WGS sequence"/>
</dbReference>